<name>A0A914RV19_PAREQ</name>
<feature type="domain" description="ATPase AAA-type core" evidence="5">
    <location>
        <begin position="24"/>
        <end position="71"/>
    </location>
</feature>
<reference evidence="9" key="1">
    <citation type="submission" date="2022-11" db="UniProtKB">
        <authorList>
            <consortium name="WormBaseParasite"/>
        </authorList>
    </citation>
    <scope>IDENTIFICATION</scope>
</reference>
<organism evidence="8 9">
    <name type="scientific">Parascaris equorum</name>
    <name type="common">Equine roundworm</name>
    <dbReference type="NCBI Taxonomy" id="6256"/>
    <lineage>
        <taxon>Eukaryota</taxon>
        <taxon>Metazoa</taxon>
        <taxon>Ecdysozoa</taxon>
        <taxon>Nematoda</taxon>
        <taxon>Chromadorea</taxon>
        <taxon>Rhabditida</taxon>
        <taxon>Spirurina</taxon>
        <taxon>Ascaridomorpha</taxon>
        <taxon>Ascaridoidea</taxon>
        <taxon>Ascarididae</taxon>
        <taxon>Parascaris</taxon>
    </lineage>
</organism>
<dbReference type="InterPro" id="IPR015415">
    <property type="entry name" value="Spast_Vps4_C"/>
</dbReference>
<dbReference type="InterPro" id="IPR041569">
    <property type="entry name" value="AAA_lid_3"/>
</dbReference>
<dbReference type="FunFam" id="1.10.8.60:FF:000015">
    <property type="entry name" value="vacuolar protein sorting-associated protein 4A"/>
    <property type="match status" value="1"/>
</dbReference>
<feature type="domain" description="AAA ATPase AAA+ lid" evidence="7">
    <location>
        <begin position="108"/>
        <end position="144"/>
    </location>
</feature>
<dbReference type="InterPro" id="IPR003959">
    <property type="entry name" value="ATPase_AAA_core"/>
</dbReference>
<sequence length="193" mass="21222">MEKPNVKWEDIIGLEGNRKPWRGILLFGPPGTGKSYIAKAVATEASNSTFFSVSSSDLMSKWLGESERCLEGRERMQMQGVGNDCEGILVLGATNIPWVLDAAIRRRFETLAQQTEGFSGYDISIVVREALMQPVRKVQTATHFKYISGPSRSNPSVIVHDLLTPCSPGDRGAMPMSFMDVPSDKLAEPVLSM</sequence>
<dbReference type="PANTHER" id="PTHR23074">
    <property type="entry name" value="AAA DOMAIN-CONTAINING"/>
    <property type="match status" value="1"/>
</dbReference>
<evidence type="ECO:0000259" key="7">
    <source>
        <dbReference type="Pfam" id="PF17862"/>
    </source>
</evidence>
<dbReference type="Pfam" id="PF17862">
    <property type="entry name" value="AAA_lid_3"/>
    <property type="match status" value="1"/>
</dbReference>
<keyword evidence="2 4" id="KW-0547">Nucleotide-binding</keyword>
<dbReference type="GO" id="GO:0007033">
    <property type="term" value="P:vacuole organization"/>
    <property type="evidence" value="ECO:0007669"/>
    <property type="project" value="TreeGrafter"/>
</dbReference>
<evidence type="ECO:0000256" key="2">
    <source>
        <dbReference type="ARBA" id="ARBA00022741"/>
    </source>
</evidence>
<protein>
    <submittedName>
        <fullName evidence="9">Uncharacterized protein</fullName>
    </submittedName>
</protein>
<accession>A0A914RV19</accession>
<dbReference type="GO" id="GO:0016197">
    <property type="term" value="P:endosomal transport"/>
    <property type="evidence" value="ECO:0007669"/>
    <property type="project" value="TreeGrafter"/>
</dbReference>
<dbReference type="GO" id="GO:0016887">
    <property type="term" value="F:ATP hydrolysis activity"/>
    <property type="evidence" value="ECO:0007669"/>
    <property type="project" value="InterPro"/>
</dbReference>
<comment type="similarity">
    <text evidence="1 4">Belongs to the AAA ATPase family.</text>
</comment>
<keyword evidence="3 4" id="KW-0067">ATP-binding</keyword>
<dbReference type="Pfam" id="PF09336">
    <property type="entry name" value="Vps4_C"/>
    <property type="match status" value="1"/>
</dbReference>
<proteinExistence type="inferred from homology"/>
<dbReference type="InterPro" id="IPR003960">
    <property type="entry name" value="ATPase_AAA_CS"/>
</dbReference>
<dbReference type="Proteomes" id="UP000887564">
    <property type="component" value="Unplaced"/>
</dbReference>
<feature type="domain" description="Spastin/Vps4 C-terminal" evidence="6">
    <location>
        <begin position="163"/>
        <end position="193"/>
    </location>
</feature>
<dbReference type="Pfam" id="PF00004">
    <property type="entry name" value="AAA"/>
    <property type="match status" value="1"/>
</dbReference>
<dbReference type="Gene3D" id="1.10.8.60">
    <property type="match status" value="1"/>
</dbReference>
<keyword evidence="8" id="KW-1185">Reference proteome</keyword>
<dbReference type="SUPFAM" id="SSF52540">
    <property type="entry name" value="P-loop containing nucleoside triphosphate hydrolases"/>
    <property type="match status" value="1"/>
</dbReference>
<dbReference type="InterPro" id="IPR050304">
    <property type="entry name" value="MT-severing_AAA_ATPase"/>
</dbReference>
<dbReference type="Gene3D" id="3.40.50.300">
    <property type="entry name" value="P-loop containing nucleotide triphosphate hydrolases"/>
    <property type="match status" value="2"/>
</dbReference>
<dbReference type="PANTHER" id="PTHR23074:SF83">
    <property type="entry name" value="VACUOLAR PROTEIN SORTING-ASSOCIATED PROTEIN 4A"/>
    <property type="match status" value="1"/>
</dbReference>
<dbReference type="PROSITE" id="PS00674">
    <property type="entry name" value="AAA"/>
    <property type="match status" value="1"/>
</dbReference>
<evidence type="ECO:0000256" key="3">
    <source>
        <dbReference type="ARBA" id="ARBA00022840"/>
    </source>
</evidence>
<dbReference type="WBParaSite" id="PEQ_0001008701-mRNA-1">
    <property type="protein sequence ID" value="PEQ_0001008701-mRNA-1"/>
    <property type="gene ID" value="PEQ_0001008701"/>
</dbReference>
<evidence type="ECO:0000259" key="6">
    <source>
        <dbReference type="Pfam" id="PF09336"/>
    </source>
</evidence>
<evidence type="ECO:0000259" key="5">
    <source>
        <dbReference type="Pfam" id="PF00004"/>
    </source>
</evidence>
<evidence type="ECO:0000313" key="8">
    <source>
        <dbReference type="Proteomes" id="UP000887564"/>
    </source>
</evidence>
<evidence type="ECO:0000256" key="4">
    <source>
        <dbReference type="RuleBase" id="RU003651"/>
    </source>
</evidence>
<dbReference type="GO" id="GO:0005524">
    <property type="term" value="F:ATP binding"/>
    <property type="evidence" value="ECO:0007669"/>
    <property type="project" value="UniProtKB-KW"/>
</dbReference>
<evidence type="ECO:0000256" key="1">
    <source>
        <dbReference type="ARBA" id="ARBA00006914"/>
    </source>
</evidence>
<dbReference type="AlphaFoldDB" id="A0A914RV19"/>
<dbReference type="InterPro" id="IPR027417">
    <property type="entry name" value="P-loop_NTPase"/>
</dbReference>
<evidence type="ECO:0000313" key="9">
    <source>
        <dbReference type="WBParaSite" id="PEQ_0001008701-mRNA-1"/>
    </source>
</evidence>